<dbReference type="SUPFAM" id="SSF141694">
    <property type="entry name" value="AF2212/PG0164-like"/>
    <property type="match status" value="1"/>
</dbReference>
<sequence length="146" mass="15491">MATFRTAIYAPRPTVAGIEVPPEIIDELGAGKKPAVVVEVGGYTYRSTVGVMGGKSLIPLSSEHRKASGLSAGDEVEVTLTLDEAPRVVAVPSDLQGLLDSDPAATAAYEALSYSRQRALVEPIDQAKTAETRQRRIEKALESLRG</sequence>
<evidence type="ECO:0000313" key="1">
    <source>
        <dbReference type="EMBL" id="RKR75344.1"/>
    </source>
</evidence>
<dbReference type="RefSeq" id="WP_121370151.1">
    <property type="nucleotide sequence ID" value="NZ_RBKS01000001.1"/>
</dbReference>
<organism evidence="1 2">
    <name type="scientific">Frondihabitans australicus</name>
    <dbReference type="NCBI Taxonomy" id="386892"/>
    <lineage>
        <taxon>Bacteria</taxon>
        <taxon>Bacillati</taxon>
        <taxon>Actinomycetota</taxon>
        <taxon>Actinomycetes</taxon>
        <taxon>Micrococcales</taxon>
        <taxon>Microbacteriaceae</taxon>
        <taxon>Frondihabitans</taxon>
    </lineage>
</organism>
<dbReference type="AlphaFoldDB" id="A0A495IHC4"/>
<dbReference type="OrthoDB" id="2604865at2"/>
<evidence type="ECO:0000313" key="2">
    <source>
        <dbReference type="Proteomes" id="UP000280008"/>
    </source>
</evidence>
<dbReference type="Pfam" id="PF13376">
    <property type="entry name" value="OmdA"/>
    <property type="match status" value="1"/>
</dbReference>
<dbReference type="EMBL" id="RBKS01000001">
    <property type="protein sequence ID" value="RKR75344.1"/>
    <property type="molecule type" value="Genomic_DNA"/>
</dbReference>
<gene>
    <name evidence="1" type="ORF">C8E83_2489</name>
</gene>
<keyword evidence="2" id="KW-1185">Reference proteome</keyword>
<accession>A0A495IHC4</accession>
<dbReference type="InterPro" id="IPR015018">
    <property type="entry name" value="DUF1905"/>
</dbReference>
<protein>
    <submittedName>
        <fullName evidence="1">Uncharacterized protein DUF1905</fullName>
    </submittedName>
</protein>
<reference evidence="1 2" key="1">
    <citation type="submission" date="2018-10" db="EMBL/GenBank/DDBJ databases">
        <title>Sequencing the genomes of 1000 actinobacteria strains.</title>
        <authorList>
            <person name="Klenk H.-P."/>
        </authorList>
    </citation>
    <scope>NUCLEOTIDE SEQUENCE [LARGE SCALE GENOMIC DNA]</scope>
    <source>
        <strain evidence="1 2">DSM 17894</strain>
    </source>
</reference>
<proteinExistence type="predicted"/>
<name>A0A495IHC4_9MICO</name>
<dbReference type="Pfam" id="PF08922">
    <property type="entry name" value="DUF1905"/>
    <property type="match status" value="1"/>
</dbReference>
<dbReference type="InterPro" id="IPR037079">
    <property type="entry name" value="AF2212/PG0164-like_sf"/>
</dbReference>
<dbReference type="Proteomes" id="UP000280008">
    <property type="component" value="Unassembled WGS sequence"/>
</dbReference>
<dbReference type="Gene3D" id="2.40.30.100">
    <property type="entry name" value="AF2212/PG0164-like"/>
    <property type="match status" value="1"/>
</dbReference>
<comment type="caution">
    <text evidence="1">The sequence shown here is derived from an EMBL/GenBank/DDBJ whole genome shotgun (WGS) entry which is preliminary data.</text>
</comment>